<reference evidence="6 7" key="2">
    <citation type="submission" date="2020-03" db="EMBL/GenBank/DDBJ databases">
        <authorList>
            <person name="Ichikawa N."/>
            <person name="Kimura A."/>
            <person name="Kitahashi Y."/>
            <person name="Uohara A."/>
        </authorList>
    </citation>
    <scope>NUCLEOTIDE SEQUENCE [LARGE SCALE GENOMIC DNA]</scope>
    <source>
        <strain evidence="6 7">NBRC 107702</strain>
    </source>
</reference>
<dbReference type="InterPro" id="IPR020806">
    <property type="entry name" value="PKS_PP-bd"/>
</dbReference>
<feature type="domain" description="Carrier" evidence="5">
    <location>
        <begin position="1014"/>
        <end position="1089"/>
    </location>
</feature>
<accession>A0A6F8XMT5</accession>
<sequence>MLAAVTATWARVFESAPPAPDTEFIGAGGHSLLAMRLVAALRPGTGREVSIEDVYRGGTVAGLAERVAAAPPLTDDAVPTGSAPALSAAQRQMWFVEQLTPGTAAHNIALAERLHGPLDVPALRAALEMLADRQEALRWRVPQTGGVPRVVVDPPGDLPFEYTDRTGLGGPEVEQLLDATARTPFDLAGGPLWRARLIRLSPQEHILAVTVHHIVFDGWSWGVLYRDLARGYRRATGADGPAWEPPAGFADYVAWLEGRTGAADRDRAWWTEHLAGAPLVLDLPRDRSRPPVQTFRGADAQARLRPETVARIRALAAEAGATPFAVLLAAFGQQLRRLTGQRDLIVGTPLADRRHAAFEPTIGCFVQVMPLRLTVRDDDGFASHVQRCRDEISAALAHPDLALDRLVQAGGGARDLSRNPVVQVLFNMYGFTGHRLELSGVDARPITPVLPGSLFDLTLYVDEDATGYALRAAYNPDLYDAARIEALLAGYVHLLERLCADPDRPVGAATSRPPDSGLPGWEPLPAPWHGPGLVERIRERAEARPDTVVAEGAGGRLTYRELLAHAAGTAGVVRDAGVTAGQTVAVLAARDVRLPAVLLGVLATGARWLVLDAALPPAARERQLRAAAPRLLIDVADAPAGADGELYAVPAGGRGYLSLTSGTTGEPTLVAAPERPLAHFLDWYPATSGIGADDRFALLAGLGHDPALRDVFTPLVLGARLCVPEQELLRDPARLLAWLAEQRVTVAHLTPQLARLLADAAPAAAALPRLRLVVVGGDQLRYGDVAALRRLAPATRVANMYGATETPQGQAWYEVPPGPGAGDQHPVPVGQGIDGARLLVLDRNGAPAAVGELGDVVIRSRYLAAEPADRFGTPPDPDGADDRLYRTGDLGRFRPDGTVVLAGRSDDQVKIRGFRVELGEVESVLTAHPGVARAAVITAGDGAERTLRAFVVPARTGVRTGELLAHVRAHLGDHAAPADVALLPQLPLTTNGKVDRAALAAVAPHRGGPGATEDPATATERLIAGIWRTVLVRPTLAATDNFFEAGGHSMAAVAAAAQLGRALGREVPVIDLFRCPTVRALAAHLDGGSEEGQLDRGVKRGMERRRRARRTARADLRGATS</sequence>
<name>A0A6F8XMT5_9ACTN</name>
<dbReference type="InterPro" id="IPR036736">
    <property type="entry name" value="ACP-like_sf"/>
</dbReference>
<dbReference type="KEGG" id="pfla:Pflav_015420"/>
<dbReference type="GO" id="GO:0003824">
    <property type="term" value="F:catalytic activity"/>
    <property type="evidence" value="ECO:0007669"/>
    <property type="project" value="InterPro"/>
</dbReference>
<dbReference type="Pfam" id="PF13193">
    <property type="entry name" value="AMP-binding_C"/>
    <property type="match status" value="1"/>
</dbReference>
<dbReference type="Proteomes" id="UP000502508">
    <property type="component" value="Chromosome"/>
</dbReference>
<dbReference type="EMBL" id="AP022870">
    <property type="protein sequence ID" value="BCB75132.1"/>
    <property type="molecule type" value="Genomic_DNA"/>
</dbReference>
<feature type="compositionally biased region" description="Basic and acidic residues" evidence="4">
    <location>
        <begin position="1112"/>
        <end position="1121"/>
    </location>
</feature>
<dbReference type="CDD" id="cd05930">
    <property type="entry name" value="A_NRPS"/>
    <property type="match status" value="1"/>
</dbReference>
<evidence type="ECO:0000313" key="7">
    <source>
        <dbReference type="Proteomes" id="UP000502508"/>
    </source>
</evidence>
<gene>
    <name evidence="6" type="ORF">Pflav_015420</name>
</gene>
<dbReference type="Gene3D" id="3.30.559.30">
    <property type="entry name" value="Nonribosomal peptide synthetase, condensation domain"/>
    <property type="match status" value="1"/>
</dbReference>
<dbReference type="Gene3D" id="3.30.559.10">
    <property type="entry name" value="Chloramphenicol acetyltransferase-like domain"/>
    <property type="match status" value="1"/>
</dbReference>
<evidence type="ECO:0000256" key="2">
    <source>
        <dbReference type="ARBA" id="ARBA00022450"/>
    </source>
</evidence>
<dbReference type="Pfam" id="PF00668">
    <property type="entry name" value="Condensation"/>
    <property type="match status" value="1"/>
</dbReference>
<evidence type="ECO:0000256" key="1">
    <source>
        <dbReference type="ARBA" id="ARBA00001957"/>
    </source>
</evidence>
<feature type="compositionally biased region" description="Basic residues" evidence="4">
    <location>
        <begin position="1102"/>
        <end position="1111"/>
    </location>
</feature>
<dbReference type="RefSeq" id="WP_332107737.1">
    <property type="nucleotide sequence ID" value="NZ_AP022870.1"/>
</dbReference>
<keyword evidence="7" id="KW-1185">Reference proteome</keyword>
<dbReference type="Pfam" id="PF00501">
    <property type="entry name" value="AMP-binding"/>
    <property type="match status" value="2"/>
</dbReference>
<evidence type="ECO:0000259" key="5">
    <source>
        <dbReference type="PROSITE" id="PS50075"/>
    </source>
</evidence>
<dbReference type="InterPro" id="IPR009081">
    <property type="entry name" value="PP-bd_ACP"/>
</dbReference>
<dbReference type="InterPro" id="IPR006162">
    <property type="entry name" value="Ppantetheine_attach_site"/>
</dbReference>
<evidence type="ECO:0000256" key="3">
    <source>
        <dbReference type="ARBA" id="ARBA00022553"/>
    </source>
</evidence>
<dbReference type="PANTHER" id="PTHR45527">
    <property type="entry name" value="NONRIBOSOMAL PEPTIDE SYNTHETASE"/>
    <property type="match status" value="1"/>
</dbReference>
<protein>
    <recommendedName>
        <fullName evidence="5">Carrier domain-containing protein</fullName>
    </recommendedName>
</protein>
<dbReference type="InterPro" id="IPR025110">
    <property type="entry name" value="AMP-bd_C"/>
</dbReference>
<dbReference type="GO" id="GO:0044550">
    <property type="term" value="P:secondary metabolite biosynthetic process"/>
    <property type="evidence" value="ECO:0007669"/>
    <property type="project" value="TreeGrafter"/>
</dbReference>
<dbReference type="SUPFAM" id="SSF47336">
    <property type="entry name" value="ACP-like"/>
    <property type="match status" value="2"/>
</dbReference>
<keyword evidence="3" id="KW-0597">Phosphoprotein</keyword>
<dbReference type="GO" id="GO:0043041">
    <property type="term" value="P:amino acid activation for nonribosomal peptide biosynthetic process"/>
    <property type="evidence" value="ECO:0007669"/>
    <property type="project" value="TreeGrafter"/>
</dbReference>
<proteinExistence type="predicted"/>
<feature type="region of interest" description="Disordered" evidence="4">
    <location>
        <begin position="503"/>
        <end position="524"/>
    </location>
</feature>
<dbReference type="SMART" id="SM00823">
    <property type="entry name" value="PKS_PP"/>
    <property type="match status" value="2"/>
</dbReference>
<dbReference type="Gene3D" id="3.40.50.12780">
    <property type="entry name" value="N-terminal domain of ligase-like"/>
    <property type="match status" value="1"/>
</dbReference>
<dbReference type="GO" id="GO:0031177">
    <property type="term" value="F:phosphopantetheine binding"/>
    <property type="evidence" value="ECO:0007669"/>
    <property type="project" value="InterPro"/>
</dbReference>
<dbReference type="Gene3D" id="3.30.300.30">
    <property type="match status" value="1"/>
</dbReference>
<dbReference type="GO" id="GO:0008610">
    <property type="term" value="P:lipid biosynthetic process"/>
    <property type="evidence" value="ECO:0007669"/>
    <property type="project" value="UniProtKB-ARBA"/>
</dbReference>
<dbReference type="PROSITE" id="PS50075">
    <property type="entry name" value="CARRIER"/>
    <property type="match status" value="2"/>
</dbReference>
<feature type="region of interest" description="Disordered" evidence="4">
    <location>
        <begin position="1089"/>
        <end position="1121"/>
    </location>
</feature>
<keyword evidence="2" id="KW-0596">Phosphopantetheine</keyword>
<evidence type="ECO:0000313" key="6">
    <source>
        <dbReference type="EMBL" id="BCB75132.1"/>
    </source>
</evidence>
<dbReference type="InterPro" id="IPR023213">
    <property type="entry name" value="CAT-like_dom_sf"/>
</dbReference>
<dbReference type="PANTHER" id="PTHR45527:SF1">
    <property type="entry name" value="FATTY ACID SYNTHASE"/>
    <property type="match status" value="1"/>
</dbReference>
<feature type="domain" description="Carrier" evidence="5">
    <location>
        <begin position="1"/>
        <end position="71"/>
    </location>
</feature>
<dbReference type="PROSITE" id="PS00012">
    <property type="entry name" value="PHOSPHOPANTETHEINE"/>
    <property type="match status" value="2"/>
</dbReference>
<organism evidence="6 7">
    <name type="scientific">Phytohabitans flavus</name>
    <dbReference type="NCBI Taxonomy" id="1076124"/>
    <lineage>
        <taxon>Bacteria</taxon>
        <taxon>Bacillati</taxon>
        <taxon>Actinomycetota</taxon>
        <taxon>Actinomycetes</taxon>
        <taxon>Micromonosporales</taxon>
        <taxon>Micromonosporaceae</taxon>
    </lineage>
</organism>
<dbReference type="InterPro" id="IPR045851">
    <property type="entry name" value="AMP-bd_C_sf"/>
</dbReference>
<dbReference type="InterPro" id="IPR000873">
    <property type="entry name" value="AMP-dep_synth/lig_dom"/>
</dbReference>
<comment type="cofactor">
    <cofactor evidence="1">
        <name>pantetheine 4'-phosphate</name>
        <dbReference type="ChEBI" id="CHEBI:47942"/>
    </cofactor>
</comment>
<dbReference type="SUPFAM" id="SSF52777">
    <property type="entry name" value="CoA-dependent acyltransferases"/>
    <property type="match status" value="2"/>
</dbReference>
<dbReference type="CDD" id="cd19531">
    <property type="entry name" value="LCL_NRPS-like"/>
    <property type="match status" value="1"/>
</dbReference>
<reference evidence="6 7" key="1">
    <citation type="submission" date="2020-03" db="EMBL/GenBank/DDBJ databases">
        <title>Whole genome shotgun sequence of Phytohabitans flavus NBRC 107702.</title>
        <authorList>
            <person name="Komaki H."/>
            <person name="Tamura T."/>
        </authorList>
    </citation>
    <scope>NUCLEOTIDE SEQUENCE [LARGE SCALE GENOMIC DNA]</scope>
    <source>
        <strain evidence="6 7">NBRC 107702</strain>
    </source>
</reference>
<dbReference type="SUPFAM" id="SSF56801">
    <property type="entry name" value="Acetyl-CoA synthetase-like"/>
    <property type="match status" value="1"/>
</dbReference>
<dbReference type="Gene3D" id="1.10.1200.10">
    <property type="entry name" value="ACP-like"/>
    <property type="match status" value="2"/>
</dbReference>
<dbReference type="InterPro" id="IPR042099">
    <property type="entry name" value="ANL_N_sf"/>
</dbReference>
<dbReference type="Pfam" id="PF00550">
    <property type="entry name" value="PP-binding"/>
    <property type="match status" value="2"/>
</dbReference>
<dbReference type="GO" id="GO:0005737">
    <property type="term" value="C:cytoplasm"/>
    <property type="evidence" value="ECO:0007669"/>
    <property type="project" value="TreeGrafter"/>
</dbReference>
<evidence type="ECO:0000256" key="4">
    <source>
        <dbReference type="SAM" id="MobiDB-lite"/>
    </source>
</evidence>
<dbReference type="InterPro" id="IPR001242">
    <property type="entry name" value="Condensation_dom"/>
</dbReference>
<dbReference type="AlphaFoldDB" id="A0A6F8XMT5"/>